<protein>
    <submittedName>
        <fullName evidence="1">Uncharacterized protein</fullName>
    </submittedName>
</protein>
<evidence type="ECO:0000313" key="2">
    <source>
        <dbReference type="Proteomes" id="UP000231259"/>
    </source>
</evidence>
<gene>
    <name evidence="1" type="ORF">P775_14205</name>
</gene>
<accession>A0A2G8RD73</accession>
<name>A0A2G8RD73_9RHOB</name>
<evidence type="ECO:0000313" key="1">
    <source>
        <dbReference type="EMBL" id="PIL19525.1"/>
    </source>
</evidence>
<dbReference type="OrthoDB" id="7850573at2"/>
<dbReference type="Proteomes" id="UP000231259">
    <property type="component" value="Unassembled WGS sequence"/>
</dbReference>
<comment type="caution">
    <text evidence="1">The sequence shown here is derived from an EMBL/GenBank/DDBJ whole genome shotgun (WGS) entry which is preliminary data.</text>
</comment>
<reference evidence="1 2" key="1">
    <citation type="submission" date="2013-09" db="EMBL/GenBank/DDBJ databases">
        <title>Genome sequencing of Phaeobacter antarcticus sp. nov. SM1211.</title>
        <authorList>
            <person name="Zhang X.-Y."/>
            <person name="Liu C."/>
            <person name="Chen X.-L."/>
            <person name="Xie B.-B."/>
            <person name="Qin Q.-L."/>
            <person name="Rong J.-C."/>
            <person name="Zhang Y.-Z."/>
        </authorList>
    </citation>
    <scope>NUCLEOTIDE SEQUENCE [LARGE SCALE GENOMIC DNA]</scope>
    <source>
        <strain evidence="1 2">SM1211</strain>
    </source>
</reference>
<dbReference type="EMBL" id="AWWI01000098">
    <property type="protein sequence ID" value="PIL19525.1"/>
    <property type="molecule type" value="Genomic_DNA"/>
</dbReference>
<sequence>MQLTDMPSYPRLAIGPNLPEAEQIEALMTVTLVDEVARHAELTETDGAREALKVGMVESCNAYLRGAWDRENQRPESQDNQALWRVSQAAQTLYDTLLDLQSYPGVEPQLERTIDEYNGLYALAAGTDLSKLTGTRQNIFHEFREILVDLQICAENTANLQPKPQILEAIEGDEKPIRVDTDEKLLERRSEWRKRTKTRKFPKDHAAQEFLRQFRKTWKRLSPHPFTEGMYYGETGQTVSRLVDASHTVLKAIEPGVTRQSIVNSVRKMRDSAT</sequence>
<organism evidence="1 2">
    <name type="scientific">Puniceibacterium antarcticum</name>
    <dbReference type="NCBI Taxonomy" id="1206336"/>
    <lineage>
        <taxon>Bacteria</taxon>
        <taxon>Pseudomonadati</taxon>
        <taxon>Pseudomonadota</taxon>
        <taxon>Alphaproteobacteria</taxon>
        <taxon>Rhodobacterales</taxon>
        <taxon>Paracoccaceae</taxon>
        <taxon>Puniceibacterium</taxon>
    </lineage>
</organism>
<keyword evidence="2" id="KW-1185">Reference proteome</keyword>
<dbReference type="RefSeq" id="WP_099911485.1">
    <property type="nucleotide sequence ID" value="NZ_AWWI01000098.1"/>
</dbReference>
<proteinExistence type="predicted"/>
<dbReference type="AlphaFoldDB" id="A0A2G8RD73"/>